<dbReference type="PROSITE" id="PS51371">
    <property type="entry name" value="CBS"/>
    <property type="match status" value="2"/>
</dbReference>
<proteinExistence type="predicted"/>
<dbReference type="Pfam" id="PF00571">
    <property type="entry name" value="CBS"/>
    <property type="match status" value="2"/>
</dbReference>
<dbReference type="AlphaFoldDB" id="A0A5R9J9Y7"/>
<keyword evidence="3" id="KW-0472">Membrane</keyword>
<feature type="transmembrane region" description="Helical" evidence="3">
    <location>
        <begin position="148"/>
        <end position="168"/>
    </location>
</feature>
<evidence type="ECO:0000256" key="1">
    <source>
        <dbReference type="ARBA" id="ARBA00023122"/>
    </source>
</evidence>
<evidence type="ECO:0000256" key="2">
    <source>
        <dbReference type="PROSITE-ProRule" id="PRU00703"/>
    </source>
</evidence>
<dbReference type="PANTHER" id="PTHR43080:SF2">
    <property type="entry name" value="CBS DOMAIN-CONTAINING PROTEIN"/>
    <property type="match status" value="1"/>
</dbReference>
<keyword evidence="6" id="KW-1185">Reference proteome</keyword>
<dbReference type="InterPro" id="IPR000644">
    <property type="entry name" value="CBS_dom"/>
</dbReference>
<dbReference type="Proteomes" id="UP000305654">
    <property type="component" value="Unassembled WGS sequence"/>
</dbReference>
<sequence>MQIKDRPEFSSKPSPVVLPETEFVSVAVEIMAKRNIGSVVITDEARRVRGIVTERDLLRRLLGNHMDQDTTRLSEIMTSEVRTARADDEIIDWLRQMSNERFRHLPVVDEEGRLINILSQGDFVSYTWPELLSSFRAKAGETLRSGSAPIPILIGAMMLYTLAMILIFKAF</sequence>
<evidence type="ECO:0000259" key="4">
    <source>
        <dbReference type="PROSITE" id="PS51371"/>
    </source>
</evidence>
<dbReference type="OrthoDB" id="9807125at2"/>
<gene>
    <name evidence="5" type="ORF">FE263_13755</name>
</gene>
<dbReference type="SMART" id="SM00116">
    <property type="entry name" value="CBS"/>
    <property type="match status" value="2"/>
</dbReference>
<keyword evidence="3" id="KW-0812">Transmembrane</keyword>
<keyword evidence="3" id="KW-1133">Transmembrane helix</keyword>
<dbReference type="InterPro" id="IPR051257">
    <property type="entry name" value="Diverse_CBS-Domain"/>
</dbReference>
<dbReference type="Gene3D" id="3.10.580.10">
    <property type="entry name" value="CBS-domain"/>
    <property type="match status" value="1"/>
</dbReference>
<feature type="domain" description="CBS" evidence="4">
    <location>
        <begin position="11"/>
        <end position="68"/>
    </location>
</feature>
<keyword evidence="1 2" id="KW-0129">CBS domain</keyword>
<feature type="domain" description="CBS" evidence="4">
    <location>
        <begin position="77"/>
        <end position="134"/>
    </location>
</feature>
<protein>
    <submittedName>
        <fullName evidence="5">CBS domain-containing protein</fullName>
    </submittedName>
</protein>
<dbReference type="InterPro" id="IPR046342">
    <property type="entry name" value="CBS_dom_sf"/>
</dbReference>
<evidence type="ECO:0000313" key="6">
    <source>
        <dbReference type="Proteomes" id="UP000305654"/>
    </source>
</evidence>
<dbReference type="EMBL" id="VCDI01000004">
    <property type="protein sequence ID" value="TLU72176.1"/>
    <property type="molecule type" value="Genomic_DNA"/>
</dbReference>
<accession>A0A5R9J9Y7</accession>
<reference evidence="5 6" key="1">
    <citation type="submission" date="2019-05" db="EMBL/GenBank/DDBJ databases">
        <authorList>
            <person name="Pankratov T."/>
            <person name="Grouzdev D."/>
        </authorList>
    </citation>
    <scope>NUCLEOTIDE SEQUENCE [LARGE SCALE GENOMIC DNA]</scope>
    <source>
        <strain evidence="5 6">KEBCLARHB70R</strain>
    </source>
</reference>
<evidence type="ECO:0000256" key="3">
    <source>
        <dbReference type="SAM" id="Phobius"/>
    </source>
</evidence>
<name>A0A5R9J9Y7_9PROT</name>
<evidence type="ECO:0000313" key="5">
    <source>
        <dbReference type="EMBL" id="TLU72176.1"/>
    </source>
</evidence>
<dbReference type="SUPFAM" id="SSF54631">
    <property type="entry name" value="CBS-domain pair"/>
    <property type="match status" value="1"/>
</dbReference>
<organism evidence="5 6">
    <name type="scientific">Lichenicoccus roseus</name>
    <dbReference type="NCBI Taxonomy" id="2683649"/>
    <lineage>
        <taxon>Bacteria</taxon>
        <taxon>Pseudomonadati</taxon>
        <taxon>Pseudomonadota</taxon>
        <taxon>Alphaproteobacteria</taxon>
        <taxon>Acetobacterales</taxon>
        <taxon>Acetobacteraceae</taxon>
        <taxon>Lichenicoccus</taxon>
    </lineage>
</organism>
<dbReference type="PANTHER" id="PTHR43080">
    <property type="entry name" value="CBS DOMAIN-CONTAINING PROTEIN CBSX3, MITOCHONDRIAL"/>
    <property type="match status" value="1"/>
</dbReference>
<comment type="caution">
    <text evidence="5">The sequence shown here is derived from an EMBL/GenBank/DDBJ whole genome shotgun (WGS) entry which is preliminary data.</text>
</comment>